<dbReference type="RefSeq" id="WP_067435700.1">
    <property type="nucleotide sequence ID" value="NZ_CP072599.1"/>
</dbReference>
<dbReference type="GeneID" id="84615123"/>
<geneLocation type="plasmid" evidence="2">
    <name>pEM01</name>
</geneLocation>
<proteinExistence type="predicted"/>
<dbReference type="Proteomes" id="UP000059419">
    <property type="component" value="Plasmid pEM01"/>
</dbReference>
<dbReference type="KEGG" id="ege:EM595_p0043"/>
<gene>
    <name evidence="1" type="ORF">EM595_p0043</name>
</gene>
<organism evidence="1 2">
    <name type="scientific">Duffyella gerundensis</name>
    <dbReference type="NCBI Taxonomy" id="1619313"/>
    <lineage>
        <taxon>Bacteria</taxon>
        <taxon>Pseudomonadati</taxon>
        <taxon>Pseudomonadota</taxon>
        <taxon>Gammaproteobacteria</taxon>
        <taxon>Enterobacterales</taxon>
        <taxon>Erwiniaceae</taxon>
        <taxon>Duffyella</taxon>
    </lineage>
</organism>
<dbReference type="EMBL" id="LN907828">
    <property type="protein sequence ID" value="CUU25743.1"/>
    <property type="molecule type" value="Genomic_DNA"/>
</dbReference>
<keyword evidence="2" id="KW-1185">Reference proteome</keyword>
<sequence>MIDIDEIGSSVIKSAYGLSMGSIWQHISVECADVPDNDLLRKKIFFCILFKLLDEKRIKLANRGVLWSGSIEQQIEAIQLAWPGNPSHDENDDLDDYGMWFLAKAPCGVVWLLPDGNAIWT</sequence>
<dbReference type="SUPFAM" id="SSF160472">
    <property type="entry name" value="NMB0513-like"/>
    <property type="match status" value="1"/>
</dbReference>
<dbReference type="AlphaFoldDB" id="A0A0U5L763"/>
<evidence type="ECO:0000313" key="1">
    <source>
        <dbReference type="EMBL" id="CUU25743.1"/>
    </source>
</evidence>
<dbReference type="Pfam" id="PF04591">
    <property type="entry name" value="DUF596"/>
    <property type="match status" value="1"/>
</dbReference>
<dbReference type="Gene3D" id="1.10.3510.10">
    <property type="entry name" value="NMB0513-like"/>
    <property type="match status" value="1"/>
</dbReference>
<dbReference type="PATRIC" id="fig|1619313.3.peg.3643"/>
<reference evidence="2" key="1">
    <citation type="submission" date="2015-11" db="EMBL/GenBank/DDBJ databases">
        <authorList>
            <person name="Blom J."/>
        </authorList>
    </citation>
    <scope>NUCLEOTIDE SEQUENCE [LARGE SCALE GENOMIC DNA]</scope>
    <source>
        <plasmid evidence="2">pEM01</plasmid>
    </source>
</reference>
<dbReference type="OrthoDB" id="5678714at2"/>
<name>A0A0U5L763_9GAMM</name>
<evidence type="ECO:0008006" key="3">
    <source>
        <dbReference type="Google" id="ProtNLM"/>
    </source>
</evidence>
<dbReference type="InterPro" id="IPR007670">
    <property type="entry name" value="DUF596"/>
</dbReference>
<accession>A0A0U5L763</accession>
<dbReference type="InterPro" id="IPR023138">
    <property type="entry name" value="NMB0513-like_sf"/>
</dbReference>
<protein>
    <recommendedName>
        <fullName evidence="3">DUF596 domain-containing protein</fullName>
    </recommendedName>
</protein>
<evidence type="ECO:0000313" key="2">
    <source>
        <dbReference type="Proteomes" id="UP000059419"/>
    </source>
</evidence>